<dbReference type="Proteomes" id="UP000887116">
    <property type="component" value="Unassembled WGS sequence"/>
</dbReference>
<proteinExistence type="predicted"/>
<organism evidence="1 2">
    <name type="scientific">Trichonephila clavata</name>
    <name type="common">Joro spider</name>
    <name type="synonym">Nephila clavata</name>
    <dbReference type="NCBI Taxonomy" id="2740835"/>
    <lineage>
        <taxon>Eukaryota</taxon>
        <taxon>Metazoa</taxon>
        <taxon>Ecdysozoa</taxon>
        <taxon>Arthropoda</taxon>
        <taxon>Chelicerata</taxon>
        <taxon>Arachnida</taxon>
        <taxon>Araneae</taxon>
        <taxon>Araneomorphae</taxon>
        <taxon>Entelegynae</taxon>
        <taxon>Araneoidea</taxon>
        <taxon>Nephilidae</taxon>
        <taxon>Trichonephila</taxon>
    </lineage>
</organism>
<reference evidence="1" key="1">
    <citation type="submission" date="2020-07" db="EMBL/GenBank/DDBJ databases">
        <title>Multicomponent nature underlies the extraordinary mechanical properties of spider dragline silk.</title>
        <authorList>
            <person name="Kono N."/>
            <person name="Nakamura H."/>
            <person name="Mori M."/>
            <person name="Yoshida Y."/>
            <person name="Ohtoshi R."/>
            <person name="Malay A.D."/>
            <person name="Moran D.A.P."/>
            <person name="Tomita M."/>
            <person name="Numata K."/>
            <person name="Arakawa K."/>
        </authorList>
    </citation>
    <scope>NUCLEOTIDE SEQUENCE</scope>
</reference>
<sequence length="237" mass="27942">MNENKQGKEDKELMRVRNRHEYYRTVQYLLLKSLAGYNTSLKLSFLEKFMDLSLSDVADVVHILGGIFRADFNKILKAGDGIYENSEIEYAQFLLFRCLKLLFREPSTSSFLLVSAFLDILVLTGCEKVECFRFVFIVDFCFTVLYKRFFWMIFNSVEDYQNLQQFCNEFLKHFTRDSTLSELRNIRVGAKWINIVQHCVDAIDVNFSLTGGEVKWFEHYYAKKKPYGMQIGRHAKN</sequence>
<name>A0A8X6FFU9_TRICU</name>
<keyword evidence="2" id="KW-1185">Reference proteome</keyword>
<evidence type="ECO:0000313" key="1">
    <source>
        <dbReference type="EMBL" id="GFQ79028.1"/>
    </source>
</evidence>
<protein>
    <submittedName>
        <fullName evidence="1">Uncharacterized protein</fullName>
    </submittedName>
</protein>
<dbReference type="AlphaFoldDB" id="A0A8X6FFU9"/>
<accession>A0A8X6FFU9</accession>
<gene>
    <name evidence="1" type="ORF">TNCT_535251</name>
</gene>
<dbReference type="EMBL" id="BMAO01021995">
    <property type="protein sequence ID" value="GFQ79028.1"/>
    <property type="molecule type" value="Genomic_DNA"/>
</dbReference>
<evidence type="ECO:0000313" key="2">
    <source>
        <dbReference type="Proteomes" id="UP000887116"/>
    </source>
</evidence>
<comment type="caution">
    <text evidence="1">The sequence shown here is derived from an EMBL/GenBank/DDBJ whole genome shotgun (WGS) entry which is preliminary data.</text>
</comment>